<feature type="binding site" evidence="15">
    <location>
        <position position="5"/>
    </location>
    <ligand>
        <name>Zn(2+)</name>
        <dbReference type="ChEBI" id="CHEBI:29105"/>
        <label>2</label>
    </ligand>
</feature>
<evidence type="ECO:0000256" key="7">
    <source>
        <dbReference type="ARBA" id="ARBA00022723"/>
    </source>
</evidence>
<keyword evidence="7 15" id="KW-0479">Metal-binding</keyword>
<comment type="similarity">
    <text evidence="2 16">Belongs to the alkaline phosphatase family.</text>
</comment>
<evidence type="ECO:0000256" key="16">
    <source>
        <dbReference type="RuleBase" id="RU003946"/>
    </source>
</evidence>
<proteinExistence type="inferred from homology"/>
<evidence type="ECO:0000256" key="1">
    <source>
        <dbReference type="ARBA" id="ARBA00004609"/>
    </source>
</evidence>
<gene>
    <name evidence="17" type="ORF">X975_00244</name>
</gene>
<organism evidence="17 18">
    <name type="scientific">Stegodyphus mimosarum</name>
    <name type="common">African social velvet spider</name>
    <dbReference type="NCBI Taxonomy" id="407821"/>
    <lineage>
        <taxon>Eukaryota</taxon>
        <taxon>Metazoa</taxon>
        <taxon>Ecdysozoa</taxon>
        <taxon>Arthropoda</taxon>
        <taxon>Chelicerata</taxon>
        <taxon>Arachnida</taxon>
        <taxon>Araneae</taxon>
        <taxon>Araneomorphae</taxon>
        <taxon>Entelegynae</taxon>
        <taxon>Eresoidea</taxon>
        <taxon>Eresidae</taxon>
        <taxon>Stegodyphus</taxon>
    </lineage>
</organism>
<evidence type="ECO:0000256" key="10">
    <source>
        <dbReference type="ARBA" id="ARBA00022842"/>
    </source>
</evidence>
<feature type="binding site" evidence="15">
    <location>
        <position position="282"/>
    </location>
    <ligand>
        <name>Zn(2+)</name>
        <dbReference type="ChEBI" id="CHEBI:29105"/>
        <label>2</label>
    </ligand>
</feature>
<feature type="binding site" evidence="15">
    <location>
        <position position="394"/>
    </location>
    <ligand>
        <name>Zn(2+)</name>
        <dbReference type="ChEBI" id="CHEBI:29105"/>
        <label>2</label>
    </ligand>
</feature>
<dbReference type="PANTHER" id="PTHR11596:SF5">
    <property type="entry name" value="ALKALINE PHOSPHATASE"/>
    <property type="match status" value="1"/>
</dbReference>
<reference evidence="17 18" key="1">
    <citation type="submission" date="2013-11" db="EMBL/GenBank/DDBJ databases">
        <title>Genome sequencing of Stegodyphus mimosarum.</title>
        <authorList>
            <person name="Bechsgaard J."/>
        </authorList>
    </citation>
    <scope>NUCLEOTIDE SEQUENCE [LARGE SCALE GENOMIC DNA]</scope>
</reference>
<dbReference type="Gene3D" id="3.40.720.10">
    <property type="entry name" value="Alkaline Phosphatase, subunit A"/>
    <property type="match status" value="1"/>
</dbReference>
<comment type="cofactor">
    <cofactor evidence="15">
        <name>Mg(2+)</name>
        <dbReference type="ChEBI" id="CHEBI:18420"/>
    </cofactor>
    <text evidence="15">Binds 1 Mg(2+) ion.</text>
</comment>
<keyword evidence="8" id="KW-0378">Hydrolase</keyword>
<sequence>MFLGDGMGITTITAMRIYKGQKHNRTGEDELLVFDEFPFVSLSKTYGVDRQTSDSANTATAYLCGVKANYGTIGVDGRVQYENCSSSLDKTSHVSSILQWAQEEGKWTGVVTTTRVTHATPAGAYAHTASRDWESATPNPQCKDIADQLVNELPGKDIRVILGGGIRHFIPFTEKDANGMNGSRIDSRNLINEWKEDKTTRNASWKTIFDKKNLRDLKAEEVDYLLGLFHTDHLPYVADRPALNKEYPSLAEMTEAAIKVLSKSPNGFFLLVEGGSIDLAHHMNSALKALEEGYEFDKAIQTALRLTNQEDTLIVVTADHSHTFTVGGDYPMRGNNILGIGGVSDVDNKTFTTLGYHNGPGYKADARSRNLTEEEAIKKDFQQDSAFPMQYETHGAEDVAVYAKGPMAHLFHGVHEQSYIPYVMGYASCIGPNQDLCSSAWSYLIADHWTALLRLATIGLTTYVFNLQSLH</sequence>
<accession>A0A087SUV0</accession>
<evidence type="ECO:0000256" key="3">
    <source>
        <dbReference type="ARBA" id="ARBA00012647"/>
    </source>
</evidence>
<dbReference type="PRINTS" id="PR00113">
    <property type="entry name" value="ALKPHPHTASE"/>
</dbReference>
<dbReference type="InterPro" id="IPR017850">
    <property type="entry name" value="Alkaline_phosphatase_core_sf"/>
</dbReference>
<keyword evidence="11" id="KW-0472">Membrane</keyword>
<dbReference type="AlphaFoldDB" id="A0A087SUV0"/>
<feature type="binding site" evidence="15">
    <location>
        <position position="120"/>
    </location>
    <ligand>
        <name>Mg(2+)</name>
        <dbReference type="ChEBI" id="CHEBI:18420"/>
    </ligand>
</feature>
<keyword evidence="5" id="KW-0597">Phosphoprotein</keyword>
<dbReference type="OMA" id="YENCELP"/>
<dbReference type="SUPFAM" id="SSF53649">
    <property type="entry name" value="Alkaline phosphatase-like"/>
    <property type="match status" value="1"/>
</dbReference>
<dbReference type="PANTHER" id="PTHR11596">
    <property type="entry name" value="ALKALINE PHOSPHATASE"/>
    <property type="match status" value="1"/>
</dbReference>
<feature type="binding site" evidence="15">
    <location>
        <position position="118"/>
    </location>
    <ligand>
        <name>Mg(2+)</name>
        <dbReference type="ChEBI" id="CHEBI:18420"/>
    </ligand>
</feature>
<evidence type="ECO:0000256" key="9">
    <source>
        <dbReference type="ARBA" id="ARBA00022833"/>
    </source>
</evidence>
<keyword evidence="9 15" id="KW-0862">Zinc</keyword>
<feature type="binding site" evidence="15">
    <location>
        <position position="319"/>
    </location>
    <ligand>
        <name>Zn(2+)</name>
        <dbReference type="ChEBI" id="CHEBI:29105"/>
        <label>2</label>
    </ligand>
</feature>
<dbReference type="GO" id="GO:0005886">
    <property type="term" value="C:plasma membrane"/>
    <property type="evidence" value="ECO:0007669"/>
    <property type="project" value="UniProtKB-SubCell"/>
</dbReference>
<dbReference type="EMBL" id="KK112057">
    <property type="protein sequence ID" value="KFM56639.1"/>
    <property type="molecule type" value="Genomic_DNA"/>
</dbReference>
<feature type="binding site" evidence="15">
    <location>
        <position position="5"/>
    </location>
    <ligand>
        <name>Mg(2+)</name>
        <dbReference type="ChEBI" id="CHEBI:18420"/>
    </ligand>
</feature>
<keyword evidence="6" id="KW-0336">GPI-anchor</keyword>
<protein>
    <recommendedName>
        <fullName evidence="3">alkaline phosphatase</fullName>
        <ecNumber evidence="3">3.1.3.1</ecNumber>
    </recommendedName>
</protein>
<dbReference type="InterPro" id="IPR001952">
    <property type="entry name" value="Alkaline_phosphatase"/>
</dbReference>
<keyword evidence="13" id="KW-0449">Lipoprotein</keyword>
<dbReference type="GO" id="GO:0098552">
    <property type="term" value="C:side of membrane"/>
    <property type="evidence" value="ECO:0007669"/>
    <property type="project" value="UniProtKB-KW"/>
</dbReference>
<evidence type="ECO:0000313" key="18">
    <source>
        <dbReference type="Proteomes" id="UP000054359"/>
    </source>
</evidence>
<evidence type="ECO:0000256" key="12">
    <source>
        <dbReference type="ARBA" id="ARBA00023180"/>
    </source>
</evidence>
<evidence type="ECO:0000256" key="11">
    <source>
        <dbReference type="ARBA" id="ARBA00023136"/>
    </source>
</evidence>
<keyword evidence="4" id="KW-1003">Cell membrane</keyword>
<dbReference type="EC" id="3.1.3.1" evidence="3"/>
<keyword evidence="10 15" id="KW-0460">Magnesium</keyword>
<evidence type="ECO:0000256" key="2">
    <source>
        <dbReference type="ARBA" id="ARBA00005984"/>
    </source>
</evidence>
<evidence type="ECO:0000256" key="14">
    <source>
        <dbReference type="PIRSR" id="PIRSR601952-1"/>
    </source>
</evidence>
<evidence type="ECO:0000256" key="4">
    <source>
        <dbReference type="ARBA" id="ARBA00022475"/>
    </source>
</evidence>
<evidence type="ECO:0000313" key="17">
    <source>
        <dbReference type="EMBL" id="KFM56639.1"/>
    </source>
</evidence>
<evidence type="ECO:0000256" key="15">
    <source>
        <dbReference type="PIRSR" id="PIRSR601952-2"/>
    </source>
</evidence>
<dbReference type="OrthoDB" id="6408787at2759"/>
<feature type="non-terminal residue" evidence="17">
    <location>
        <position position="471"/>
    </location>
</feature>
<evidence type="ECO:0000256" key="13">
    <source>
        <dbReference type="ARBA" id="ARBA00023288"/>
    </source>
</evidence>
<feature type="binding site" evidence="15">
    <location>
        <position position="320"/>
    </location>
    <ligand>
        <name>Zn(2+)</name>
        <dbReference type="ChEBI" id="CHEBI:29105"/>
        <label>2</label>
    </ligand>
</feature>
<keyword evidence="18" id="KW-1185">Reference proteome</keyword>
<evidence type="ECO:0000256" key="8">
    <source>
        <dbReference type="ARBA" id="ARBA00022801"/>
    </source>
</evidence>
<dbReference type="Pfam" id="PF00245">
    <property type="entry name" value="Alk_phosphatase"/>
    <property type="match status" value="1"/>
</dbReference>
<dbReference type="SMART" id="SM00098">
    <property type="entry name" value="alkPPc"/>
    <property type="match status" value="1"/>
</dbReference>
<feature type="active site" description="Phosphoserine intermediate" evidence="14">
    <location>
        <position position="55"/>
    </location>
</feature>
<comment type="subcellular location">
    <subcellularLocation>
        <location evidence="1">Cell membrane</location>
        <topology evidence="1">Lipid-anchor</topology>
        <topology evidence="1">GPI-anchor</topology>
    </subcellularLocation>
</comment>
<evidence type="ECO:0000256" key="5">
    <source>
        <dbReference type="ARBA" id="ARBA00022553"/>
    </source>
</evidence>
<keyword evidence="12" id="KW-0325">Glycoprotein</keyword>
<dbReference type="CDD" id="cd16012">
    <property type="entry name" value="ALP"/>
    <property type="match status" value="1"/>
</dbReference>
<dbReference type="GO" id="GO:0046872">
    <property type="term" value="F:metal ion binding"/>
    <property type="evidence" value="ECO:0007669"/>
    <property type="project" value="UniProtKB-KW"/>
</dbReference>
<name>A0A087SUV0_STEMI</name>
<dbReference type="GO" id="GO:0004035">
    <property type="term" value="F:alkaline phosphatase activity"/>
    <property type="evidence" value="ECO:0007669"/>
    <property type="project" value="UniProtKB-EC"/>
</dbReference>
<dbReference type="Proteomes" id="UP000054359">
    <property type="component" value="Unassembled WGS sequence"/>
</dbReference>
<feature type="binding site" evidence="15">
    <location>
        <position position="273"/>
    </location>
    <ligand>
        <name>Mg(2+)</name>
        <dbReference type="ChEBI" id="CHEBI:18420"/>
    </ligand>
</feature>
<dbReference type="STRING" id="407821.A0A087SUV0"/>
<feature type="binding site" evidence="15">
    <location>
        <position position="278"/>
    </location>
    <ligand>
        <name>Zn(2+)</name>
        <dbReference type="ChEBI" id="CHEBI:29105"/>
        <label>2</label>
    </ligand>
</feature>
<evidence type="ECO:0000256" key="6">
    <source>
        <dbReference type="ARBA" id="ARBA00022622"/>
    </source>
</evidence>
<dbReference type="FunFam" id="3.40.720.10:FF:000008">
    <property type="entry name" value="Alkaline phosphatase"/>
    <property type="match status" value="1"/>
</dbReference>
<comment type="cofactor">
    <cofactor evidence="15">
        <name>Zn(2+)</name>
        <dbReference type="ChEBI" id="CHEBI:29105"/>
    </cofactor>
    <text evidence="15">Binds 2 Zn(2+) ions.</text>
</comment>